<comment type="caution">
    <text evidence="5">The sequence shown here is derived from an EMBL/GenBank/DDBJ whole genome shotgun (WGS) entry which is preliminary data.</text>
</comment>
<dbReference type="PANTHER" id="PTHR11122:SF13">
    <property type="entry name" value="GLUCOSE-6-PHOSPHATE 1-EPIMERASE"/>
    <property type="match status" value="1"/>
</dbReference>
<evidence type="ECO:0000256" key="2">
    <source>
        <dbReference type="ARBA" id="ARBA00005866"/>
    </source>
</evidence>
<gene>
    <name evidence="5" type="ORF">PQR63_21655</name>
</gene>
<dbReference type="InterPro" id="IPR011013">
    <property type="entry name" value="Gal_mutarotase_sf_dom"/>
</dbReference>
<sequence>MPTTHLPDVAGLLHLRNTHGDNAAISLYGAQLLSWKTADECEHLYCTPMPSVKPGASIRGGVPVCFPQFSGRGTLPKHGLVRNLVWHVDGDIVSGDDQDVACVRLVATDTDGTRALWPHSFLLQLQVELGAGWVSVALNATNTGDAAFDFTAALHTYLATPDVRQASIEHLEGTRVLDTTIANGSEAVHGKAPLHISDETDNIYFAAPAALALQQDARPFLQLEQQGFTDSVIWNPGPAKAAQLGDMPAEDWTRMLCIEAAQIEHPVRLSPQATWRGVQRLTRAA</sequence>
<dbReference type="PANTHER" id="PTHR11122">
    <property type="entry name" value="APOSPORY-ASSOCIATED PROTEIN C-RELATED"/>
    <property type="match status" value="1"/>
</dbReference>
<proteinExistence type="inferred from homology"/>
<accession>A0ABW8ZE11</accession>
<keyword evidence="6" id="KW-1185">Reference proteome</keyword>
<dbReference type="PIRSF" id="PIRSF016020">
    <property type="entry name" value="PHexose_mutarotase"/>
    <property type="match status" value="1"/>
</dbReference>
<dbReference type="Pfam" id="PF01263">
    <property type="entry name" value="Aldose_epim"/>
    <property type="match status" value="1"/>
</dbReference>
<dbReference type="CDD" id="cd09020">
    <property type="entry name" value="D-hex-6-P-epi_like"/>
    <property type="match status" value="1"/>
</dbReference>
<name>A0ABW8ZE11_9BURK</name>
<evidence type="ECO:0000256" key="3">
    <source>
        <dbReference type="ARBA" id="ARBA00023235"/>
    </source>
</evidence>
<dbReference type="Gene3D" id="2.70.98.10">
    <property type="match status" value="1"/>
</dbReference>
<dbReference type="RefSeq" id="WP_408170048.1">
    <property type="nucleotide sequence ID" value="NZ_JAQQFR010000017.1"/>
</dbReference>
<protein>
    <recommendedName>
        <fullName evidence="4">Putative glucose-6-phosphate 1-epimerase</fullName>
        <ecNumber evidence="4">5.1.3.15</ecNumber>
    </recommendedName>
</protein>
<evidence type="ECO:0000256" key="1">
    <source>
        <dbReference type="ARBA" id="ARBA00001096"/>
    </source>
</evidence>
<evidence type="ECO:0000313" key="5">
    <source>
        <dbReference type="EMBL" id="MFL9881020.1"/>
    </source>
</evidence>
<evidence type="ECO:0000313" key="6">
    <source>
        <dbReference type="Proteomes" id="UP001629214"/>
    </source>
</evidence>
<evidence type="ECO:0000256" key="4">
    <source>
        <dbReference type="PIRNR" id="PIRNR016020"/>
    </source>
</evidence>
<dbReference type="EC" id="5.1.3.15" evidence="4"/>
<dbReference type="SUPFAM" id="SSF74650">
    <property type="entry name" value="Galactose mutarotase-like"/>
    <property type="match status" value="1"/>
</dbReference>
<comment type="similarity">
    <text evidence="2 4">Belongs to the glucose-6-phosphate 1-epimerase family.</text>
</comment>
<dbReference type="Proteomes" id="UP001629214">
    <property type="component" value="Unassembled WGS sequence"/>
</dbReference>
<dbReference type="InterPro" id="IPR025532">
    <property type="entry name" value="G6P_1-epimerase"/>
</dbReference>
<keyword evidence="3 4" id="KW-0413">Isomerase</keyword>
<dbReference type="InterPro" id="IPR014718">
    <property type="entry name" value="GH-type_carb-bd"/>
</dbReference>
<comment type="catalytic activity">
    <reaction evidence="1">
        <text>alpha-D-glucose 6-phosphate = beta-D-glucose 6-phosphate</text>
        <dbReference type="Rhea" id="RHEA:16249"/>
        <dbReference type="ChEBI" id="CHEBI:58225"/>
        <dbReference type="ChEBI" id="CHEBI:58247"/>
        <dbReference type="EC" id="5.1.3.15"/>
    </reaction>
</comment>
<dbReference type="EMBL" id="JAQQFR010000017">
    <property type="protein sequence ID" value="MFL9881020.1"/>
    <property type="molecule type" value="Genomic_DNA"/>
</dbReference>
<organism evidence="5 6">
    <name type="scientific">Herbaspirillum rhizosphaerae</name>
    <dbReference type="NCBI Taxonomy" id="346179"/>
    <lineage>
        <taxon>Bacteria</taxon>
        <taxon>Pseudomonadati</taxon>
        <taxon>Pseudomonadota</taxon>
        <taxon>Betaproteobacteria</taxon>
        <taxon>Burkholderiales</taxon>
        <taxon>Oxalobacteraceae</taxon>
        <taxon>Herbaspirillum</taxon>
    </lineage>
</organism>
<dbReference type="InterPro" id="IPR008183">
    <property type="entry name" value="Aldose_1/G6P_1-epimerase"/>
</dbReference>
<reference evidence="5 6" key="1">
    <citation type="journal article" date="2024" name="Chem. Sci.">
        <title>Discovery of megapolipeptins by genome mining of a Burkholderiales bacteria collection.</title>
        <authorList>
            <person name="Paulo B.S."/>
            <person name="Recchia M.J.J."/>
            <person name="Lee S."/>
            <person name="Fergusson C.H."/>
            <person name="Romanowski S.B."/>
            <person name="Hernandez A."/>
            <person name="Krull N."/>
            <person name="Liu D.Y."/>
            <person name="Cavanagh H."/>
            <person name="Bos A."/>
            <person name="Gray C.A."/>
            <person name="Murphy B.T."/>
            <person name="Linington R.G."/>
            <person name="Eustaquio A.S."/>
        </authorList>
    </citation>
    <scope>NUCLEOTIDE SEQUENCE [LARGE SCALE GENOMIC DNA]</scope>
    <source>
        <strain evidence="5 6">RL21-008-BIB-B</strain>
    </source>
</reference>